<evidence type="ECO:0000313" key="3">
    <source>
        <dbReference type="EMBL" id="MDR5602012.1"/>
    </source>
</evidence>
<dbReference type="EMBL" id="JAVJGV010000003">
    <property type="protein sequence ID" value="MDR5602012.1"/>
    <property type="molecule type" value="Genomic_DNA"/>
</dbReference>
<dbReference type="Proteomes" id="UP000524893">
    <property type="component" value="Unassembled WGS sequence"/>
</dbReference>
<name>A0A9X0TJJ3_9STAP</name>
<keyword evidence="1" id="KW-1133">Transmembrane helix</keyword>
<keyword evidence="5" id="KW-1185">Reference proteome</keyword>
<dbReference type="Pfam" id="PF11151">
    <property type="entry name" value="DUF2929"/>
    <property type="match status" value="1"/>
</dbReference>
<proteinExistence type="predicted"/>
<dbReference type="Proteomes" id="UP001255050">
    <property type="component" value="Unassembled WGS sequence"/>
</dbReference>
<dbReference type="AlphaFoldDB" id="A0A9X0TJJ3"/>
<sequence>MKYFITLIWAILLLEMVNFVLNSLNGGGPINLITPIFLAVVMVIVIALLDAAGRPNHDSH</sequence>
<accession>A0A9X0TJJ3</accession>
<gene>
    <name evidence="2" type="ORF">HR081_04435</name>
    <name evidence="3" type="ORF">RCO12_01040</name>
</gene>
<protein>
    <submittedName>
        <fullName evidence="2">DUF2929 family protein</fullName>
    </submittedName>
</protein>
<evidence type="ECO:0000256" key="1">
    <source>
        <dbReference type="SAM" id="Phobius"/>
    </source>
</evidence>
<organism evidence="2 4">
    <name type="scientific">Staphylococcus coagulans</name>
    <dbReference type="NCBI Taxonomy" id="74706"/>
    <lineage>
        <taxon>Bacteria</taxon>
        <taxon>Bacillati</taxon>
        <taxon>Bacillota</taxon>
        <taxon>Bacilli</taxon>
        <taxon>Bacillales</taxon>
        <taxon>Staphylococcaceae</taxon>
        <taxon>Staphylococcus</taxon>
    </lineage>
</organism>
<reference evidence="3 5" key="2">
    <citation type="submission" date="2023-08" db="EMBL/GenBank/DDBJ databases">
        <title>Whole genome sequencing of Staphylococcus coagulans NN-2474.</title>
        <authorList>
            <person name="Kropotov V.S."/>
            <person name="Boriskina E.V."/>
            <person name="Gordinskaya N.A."/>
            <person name="Shkurkina I.S."/>
            <person name="Kryazhev D.V."/>
            <person name="Alekseeva A.E."/>
            <person name="Makhova M.A."/>
        </authorList>
    </citation>
    <scope>NUCLEOTIDE SEQUENCE [LARGE SCALE GENOMIC DNA]</scope>
    <source>
        <strain evidence="3 5">NN-2474</strain>
    </source>
</reference>
<dbReference type="RefSeq" id="WP_050331461.1">
    <property type="nucleotide sequence ID" value="NZ_CP092965.1"/>
</dbReference>
<dbReference type="InterPro" id="IPR021324">
    <property type="entry name" value="DUF2929"/>
</dbReference>
<evidence type="ECO:0000313" key="5">
    <source>
        <dbReference type="Proteomes" id="UP001255050"/>
    </source>
</evidence>
<feature type="transmembrane region" description="Helical" evidence="1">
    <location>
        <begin position="32"/>
        <end position="52"/>
    </location>
</feature>
<keyword evidence="1" id="KW-0812">Transmembrane</keyword>
<evidence type="ECO:0000313" key="4">
    <source>
        <dbReference type="Proteomes" id="UP000524893"/>
    </source>
</evidence>
<evidence type="ECO:0000313" key="2">
    <source>
        <dbReference type="EMBL" id="MBA8776171.1"/>
    </source>
</evidence>
<dbReference type="GeneID" id="72414927"/>
<reference evidence="2 4" key="1">
    <citation type="journal article" date="2020" name="Access Microbiol">
        <title>Isolation and genome sequencing of Staphylococcus schleiferi subspecies coagulans from Antarctic seals.</title>
        <authorList>
            <person name="Foster G."/>
            <person name="Robb A."/>
            <person name="Paterson G.K."/>
        </authorList>
    </citation>
    <scope>NUCLEOTIDE SEQUENCE [LARGE SCALE GENOMIC DNA]</scope>
    <source>
        <strain evidence="2 4">M615/02/4</strain>
    </source>
</reference>
<dbReference type="EMBL" id="JABTCN010000008">
    <property type="protein sequence ID" value="MBA8776171.1"/>
    <property type="molecule type" value="Genomic_DNA"/>
</dbReference>
<keyword evidence="1" id="KW-0472">Membrane</keyword>
<comment type="caution">
    <text evidence="2">The sequence shown here is derived from an EMBL/GenBank/DDBJ whole genome shotgun (WGS) entry which is preliminary data.</text>
</comment>